<feature type="domain" description="Protein kinase" evidence="2">
    <location>
        <begin position="947"/>
        <end position="1205"/>
    </location>
</feature>
<dbReference type="Pfam" id="PF07714">
    <property type="entry name" value="PK_Tyr_Ser-Thr"/>
    <property type="match status" value="1"/>
</dbReference>
<gene>
    <name evidence="3" type="ORF">M9Y10_018353</name>
</gene>
<sequence length="1749" mass="201829">MKKRDSDHRETSENSGSENTSISANSKTDDDTKTSNSDSANNNSTNSNNVSSKASAQTKNSSNYTPITTILENNSSDSSPINDITQKIIIIYGIAALIHKIHEKNSVHVNIIPSYIYITDKFTPYIDIDKLNLDSEGQNADNFLLSHSEFNNLYPSDFLDGNLIISDNIEQRNKLDSYIFGCICLYIMTNTPLEDKTDTFVLLDSFDEEIMPKDLKSFINNCCNTIPMCRPFFGDILYIIDDNKFLRNFEGFDINKFKEYQKTVVDEVFIINQEFDVTKIPNVKLFQASDFDIIRNIGSGGYGSVYLATLKSDKTTTVAYKKIKKSDEFENKKRIFREIEILAYANHYATQTLFGYVDEKSGINSETAIITLYEENGSLFDVVFEKKPPEFDFTQKFITMYGIAAAMCYLHKEGIAHRDLKPQNILMNKNLEPLVADFGLSKKQFFLKDENKMTNENFLLQSTPGEGTPSYMAPEQIRDFSGINFSLFDAKPADVFSFAMVTYVLFAGRLPWRNELDARNQVANGNRADIPDNFPPAIRLLIEACWRDSPKVRPTFEVILRMIGHPIFIDNLGVKIDMKRFKEYQSKVLDDSMFSETKEIDKDTISFNGIKFPQIPKEKLFTANDFNEVKQEEQLKMNPIFNVHKVDKNSRVFNRIDINDEYLNDDSIISFYKTHIQVLLNVDHPTINPLYGVITAPSKTFFTEDAKDIYDIFPQGNLKPPSLIMPFLPKGSLLTNQAKLSMTQKFIILYGIAAGMYYLYKQGMSHLNLKPENILLNDANEPIINIDITSRPRTERENLIFFLPTFSFPYVSPEILNFQKARRVINEEKADVYSFAMITYFIMSRIHPWDSSRGFQPILRKLLENERPVTDGIIPPPFDKLIIDCWSTNPNKRLSFKDILNRIGSESFIRSIELLDLEVFKEYQKKVVDESFIFPIQIYSIRKREDFTCDELNENVTFGEVNLYIDKTNGKKVVYKAIPNDHNELIEKEIELLSSLNFPSLISLYGFIKPEGDQKEYAILTPYATGRDLEEVLSDEKKTSLNYTQRCIILYGIAMGMLKLHSHNIAHQDLKPKNILLNDQLEPWITDFALSRFVNPKQSGQFYYMSPEASKSKENSTSLTNYDEKKSDVYSFGMLAYYLMTSFQPFQDTRNSTDLMKRIEKGERPEIPNEIPKKMKKLITSCWNSNPSSRPTFLKIVETISDPSFYSTFNYKFNKKMFYNYQVKLGEPQFIKFPEDKIQKYQLSESTSSNDIFKSSHIFPPEVILTNLADKFNRPESQYRLGCMYREGKRVDKDLKKAVDYFKKASDQGHIDATIAYAHCLKRGHGCKHNEEEAFRLIQVAIDKGSIDAIVILARWYLNGFPRRFRKAIELLEKANESGHPDAPALIGLLAEKKRTKKYKNEDIIELYKKSCQLGSYIGMYHMACHYYTGDGIDWNINEAIRLFLLATNSQNYNHYQSSAVFLLSIIYEKNKEFEKAFKLAELHREKDKFIGYLLSSDFLKRGVGVAKDEELSDHYFNIAREKRFVCDQLKMAILYQNYKFDKSKEKENKNEFLKWTNIAAENGSSVAQANLCRHYLLAVRETKSESEKIQLLKKAEVYGKKSADAGNKLGIWNLSIVYKKLKQYNNESFYLEKCASLGWKRALIKLGLNYKKLNKKSEAFELFKQAYEKDSILGKFHYGRELFHGKIASKDVEGGLQMMKDAADVGCKRAIKKMIDIYKNGAEGIEIDEKVAKRYKNKLMFLPTHQKH</sequence>
<evidence type="ECO:0000256" key="1">
    <source>
        <dbReference type="SAM" id="MobiDB-lite"/>
    </source>
</evidence>
<dbReference type="Pfam" id="PF00069">
    <property type="entry name" value="Pkinase"/>
    <property type="match status" value="2"/>
</dbReference>
<dbReference type="SUPFAM" id="SSF56112">
    <property type="entry name" value="Protein kinase-like (PK-like)"/>
    <property type="match status" value="4"/>
</dbReference>
<feature type="domain" description="Protein kinase" evidence="2">
    <location>
        <begin position="291"/>
        <end position="568"/>
    </location>
</feature>
<dbReference type="InterPro" id="IPR008271">
    <property type="entry name" value="Ser/Thr_kinase_AS"/>
</dbReference>
<dbReference type="Gene3D" id="1.25.40.10">
    <property type="entry name" value="Tetratricopeptide repeat domain"/>
    <property type="match status" value="2"/>
</dbReference>
<evidence type="ECO:0000313" key="3">
    <source>
        <dbReference type="EMBL" id="KAK8850228.1"/>
    </source>
</evidence>
<feature type="domain" description="Protein kinase" evidence="2">
    <location>
        <begin position="615"/>
        <end position="909"/>
    </location>
</feature>
<dbReference type="PROSITE" id="PS50011">
    <property type="entry name" value="PROTEIN_KINASE_DOM"/>
    <property type="match status" value="3"/>
</dbReference>
<dbReference type="Proteomes" id="UP001470230">
    <property type="component" value="Unassembled WGS sequence"/>
</dbReference>
<evidence type="ECO:0000313" key="4">
    <source>
        <dbReference type="Proteomes" id="UP001470230"/>
    </source>
</evidence>
<comment type="caution">
    <text evidence="3">The sequence shown here is derived from an EMBL/GenBank/DDBJ whole genome shotgun (WGS) entry which is preliminary data.</text>
</comment>
<feature type="compositionally biased region" description="Low complexity" evidence="1">
    <location>
        <begin position="34"/>
        <end position="56"/>
    </location>
</feature>
<dbReference type="PANTHER" id="PTHR44329">
    <property type="entry name" value="SERINE/THREONINE-PROTEIN KINASE TNNI3K-RELATED"/>
    <property type="match status" value="1"/>
</dbReference>
<accession>A0ABR2HNN4</accession>
<dbReference type="Pfam" id="PF08238">
    <property type="entry name" value="Sel1"/>
    <property type="match status" value="5"/>
</dbReference>
<feature type="region of interest" description="Disordered" evidence="1">
    <location>
        <begin position="1"/>
        <end position="61"/>
    </location>
</feature>
<dbReference type="InterPro" id="IPR006597">
    <property type="entry name" value="Sel1-like"/>
</dbReference>
<dbReference type="InterPro" id="IPR000719">
    <property type="entry name" value="Prot_kinase_dom"/>
</dbReference>
<dbReference type="InterPro" id="IPR001245">
    <property type="entry name" value="Ser-Thr/Tyr_kinase_cat_dom"/>
</dbReference>
<dbReference type="SUPFAM" id="SSF81901">
    <property type="entry name" value="HCP-like"/>
    <property type="match status" value="3"/>
</dbReference>
<dbReference type="Gene3D" id="1.10.510.10">
    <property type="entry name" value="Transferase(Phosphotransferase) domain 1"/>
    <property type="match status" value="4"/>
</dbReference>
<reference evidence="3 4" key="1">
    <citation type="submission" date="2024-04" db="EMBL/GenBank/DDBJ databases">
        <title>Tritrichomonas musculus Genome.</title>
        <authorList>
            <person name="Alves-Ferreira E."/>
            <person name="Grigg M."/>
            <person name="Lorenzi H."/>
            <person name="Galac M."/>
        </authorList>
    </citation>
    <scope>NUCLEOTIDE SEQUENCE [LARGE SCALE GENOMIC DNA]</scope>
    <source>
        <strain evidence="3 4">EAF2021</strain>
    </source>
</reference>
<dbReference type="SMART" id="SM00220">
    <property type="entry name" value="S_TKc"/>
    <property type="match status" value="2"/>
</dbReference>
<dbReference type="InterPro" id="IPR011990">
    <property type="entry name" value="TPR-like_helical_dom_sf"/>
</dbReference>
<dbReference type="InterPro" id="IPR011009">
    <property type="entry name" value="Kinase-like_dom_sf"/>
</dbReference>
<evidence type="ECO:0000259" key="2">
    <source>
        <dbReference type="PROSITE" id="PS50011"/>
    </source>
</evidence>
<protein>
    <recommendedName>
        <fullName evidence="2">Protein kinase domain-containing protein</fullName>
    </recommendedName>
</protein>
<name>A0ABR2HNN4_9EUKA</name>
<dbReference type="InterPro" id="IPR051681">
    <property type="entry name" value="Ser/Thr_Kinases-Pseudokinases"/>
</dbReference>
<feature type="compositionally biased region" description="Basic and acidic residues" evidence="1">
    <location>
        <begin position="1"/>
        <end position="12"/>
    </location>
</feature>
<dbReference type="EMBL" id="JAPFFF010000024">
    <property type="protein sequence ID" value="KAK8850228.1"/>
    <property type="molecule type" value="Genomic_DNA"/>
</dbReference>
<feature type="compositionally biased region" description="Low complexity" evidence="1">
    <location>
        <begin position="13"/>
        <end position="26"/>
    </location>
</feature>
<dbReference type="SMART" id="SM00671">
    <property type="entry name" value="SEL1"/>
    <property type="match status" value="6"/>
</dbReference>
<proteinExistence type="predicted"/>
<keyword evidence="4" id="KW-1185">Reference proteome</keyword>
<organism evidence="3 4">
    <name type="scientific">Tritrichomonas musculus</name>
    <dbReference type="NCBI Taxonomy" id="1915356"/>
    <lineage>
        <taxon>Eukaryota</taxon>
        <taxon>Metamonada</taxon>
        <taxon>Parabasalia</taxon>
        <taxon>Tritrichomonadida</taxon>
        <taxon>Tritrichomonadidae</taxon>
        <taxon>Tritrichomonas</taxon>
    </lineage>
</organism>
<dbReference type="PROSITE" id="PS00108">
    <property type="entry name" value="PROTEIN_KINASE_ST"/>
    <property type="match status" value="2"/>
</dbReference>